<dbReference type="Proteomes" id="UP000799750">
    <property type="component" value="Unassembled WGS sequence"/>
</dbReference>
<protein>
    <submittedName>
        <fullName evidence="1">Uncharacterized protein</fullName>
    </submittedName>
</protein>
<dbReference type="AlphaFoldDB" id="A0A6A6QF47"/>
<reference evidence="1" key="1">
    <citation type="journal article" date="2020" name="Stud. Mycol.">
        <title>101 Dothideomycetes genomes: a test case for predicting lifestyles and emergence of pathogens.</title>
        <authorList>
            <person name="Haridas S."/>
            <person name="Albert R."/>
            <person name="Binder M."/>
            <person name="Bloem J."/>
            <person name="Labutti K."/>
            <person name="Salamov A."/>
            <person name="Andreopoulos B."/>
            <person name="Baker S."/>
            <person name="Barry K."/>
            <person name="Bills G."/>
            <person name="Bluhm B."/>
            <person name="Cannon C."/>
            <person name="Castanera R."/>
            <person name="Culley D."/>
            <person name="Daum C."/>
            <person name="Ezra D."/>
            <person name="Gonzalez J."/>
            <person name="Henrissat B."/>
            <person name="Kuo A."/>
            <person name="Liang C."/>
            <person name="Lipzen A."/>
            <person name="Lutzoni F."/>
            <person name="Magnuson J."/>
            <person name="Mondo S."/>
            <person name="Nolan M."/>
            <person name="Ohm R."/>
            <person name="Pangilinan J."/>
            <person name="Park H.-J."/>
            <person name="Ramirez L."/>
            <person name="Alfaro M."/>
            <person name="Sun H."/>
            <person name="Tritt A."/>
            <person name="Yoshinaga Y."/>
            <person name="Zwiers L.-H."/>
            <person name="Turgeon B."/>
            <person name="Goodwin S."/>
            <person name="Spatafora J."/>
            <person name="Crous P."/>
            <person name="Grigoriev I."/>
        </authorList>
    </citation>
    <scope>NUCLEOTIDE SEQUENCE</scope>
    <source>
        <strain evidence="1">CBS 269.34</strain>
    </source>
</reference>
<gene>
    <name evidence="1" type="ORF">BU16DRAFT_133146</name>
</gene>
<dbReference type="OrthoDB" id="3875902at2759"/>
<proteinExistence type="predicted"/>
<evidence type="ECO:0000313" key="2">
    <source>
        <dbReference type="Proteomes" id="UP000799750"/>
    </source>
</evidence>
<sequence length="318" mass="36229">MADIRAAPSLSTHKSLSNISISKSDYTRLSARPEIKKSRSFVSLKHTMSTAKPSRAKTVQPSRIGVPSSAVYNPSDHYVPCMSEGCQAHYLISMLSPSFYAPSKPHGLVNKHGLCPSHAFKDRQFAEAHLKSENGRLRATAGRRTMREVQQLFEQHVRDVARSREAESNMLLRQQEAILHSKTFKYYERPCTRENCQRPWYSVYAASLFKMYNTVDENSIGMLTVYCPRCANAEVDDVDSKIESAKFRCKTDEEFARFVTELRRRRAVQIEFWEKAQVRVMLQKGVKPKIIALEIPPEDGDKLEGKGVEFVREACSVM</sequence>
<evidence type="ECO:0000313" key="1">
    <source>
        <dbReference type="EMBL" id="KAF2490729.1"/>
    </source>
</evidence>
<organism evidence="1 2">
    <name type="scientific">Lophium mytilinum</name>
    <dbReference type="NCBI Taxonomy" id="390894"/>
    <lineage>
        <taxon>Eukaryota</taxon>
        <taxon>Fungi</taxon>
        <taxon>Dikarya</taxon>
        <taxon>Ascomycota</taxon>
        <taxon>Pezizomycotina</taxon>
        <taxon>Dothideomycetes</taxon>
        <taxon>Pleosporomycetidae</taxon>
        <taxon>Mytilinidiales</taxon>
        <taxon>Mytilinidiaceae</taxon>
        <taxon>Lophium</taxon>
    </lineage>
</organism>
<dbReference type="EMBL" id="MU004196">
    <property type="protein sequence ID" value="KAF2490729.1"/>
    <property type="molecule type" value="Genomic_DNA"/>
</dbReference>
<keyword evidence="2" id="KW-1185">Reference proteome</keyword>
<name>A0A6A6QF47_9PEZI</name>
<accession>A0A6A6QF47</accession>